<dbReference type="InterPro" id="IPR036909">
    <property type="entry name" value="Cyt_c-like_dom_sf"/>
</dbReference>
<evidence type="ECO:0000256" key="5">
    <source>
        <dbReference type="SAM" id="MobiDB-lite"/>
    </source>
</evidence>
<evidence type="ECO:0000313" key="9">
    <source>
        <dbReference type="Proteomes" id="UP001606099"/>
    </source>
</evidence>
<keyword evidence="9" id="KW-1185">Reference proteome</keyword>
<comment type="caution">
    <text evidence="8">The sequence shown here is derived from an EMBL/GenBank/DDBJ whole genome shotgun (WGS) entry which is preliminary data.</text>
</comment>
<dbReference type="Pfam" id="PF13442">
    <property type="entry name" value="Cytochrome_CBB3"/>
    <property type="match status" value="1"/>
</dbReference>
<evidence type="ECO:0000256" key="3">
    <source>
        <dbReference type="ARBA" id="ARBA00023004"/>
    </source>
</evidence>
<feature type="domain" description="Cytochrome c" evidence="7">
    <location>
        <begin position="101"/>
        <end position="190"/>
    </location>
</feature>
<dbReference type="PROSITE" id="PS51007">
    <property type="entry name" value="CYTC"/>
    <property type="match status" value="1"/>
</dbReference>
<dbReference type="RefSeq" id="WP_394458350.1">
    <property type="nucleotide sequence ID" value="NZ_JBIGHZ010000001.1"/>
</dbReference>
<evidence type="ECO:0000256" key="2">
    <source>
        <dbReference type="ARBA" id="ARBA00022723"/>
    </source>
</evidence>
<evidence type="ECO:0000256" key="6">
    <source>
        <dbReference type="SAM" id="Phobius"/>
    </source>
</evidence>
<dbReference type="PANTHER" id="PTHR35008">
    <property type="entry name" value="BLL4482 PROTEIN-RELATED"/>
    <property type="match status" value="1"/>
</dbReference>
<evidence type="ECO:0000256" key="4">
    <source>
        <dbReference type="PROSITE-ProRule" id="PRU00433"/>
    </source>
</evidence>
<dbReference type="InterPro" id="IPR051459">
    <property type="entry name" value="Cytochrome_c-type_DH"/>
</dbReference>
<feature type="region of interest" description="Disordered" evidence="5">
    <location>
        <begin position="1"/>
        <end position="45"/>
    </location>
</feature>
<protein>
    <submittedName>
        <fullName evidence="8">C-type cytochrome</fullName>
    </submittedName>
</protein>
<feature type="compositionally biased region" description="Basic and acidic residues" evidence="5">
    <location>
        <begin position="35"/>
        <end position="45"/>
    </location>
</feature>
<dbReference type="Gene3D" id="1.10.760.10">
    <property type="entry name" value="Cytochrome c-like domain"/>
    <property type="match status" value="1"/>
</dbReference>
<dbReference type="Proteomes" id="UP001606099">
    <property type="component" value="Unassembled WGS sequence"/>
</dbReference>
<gene>
    <name evidence="8" type="ORF">ACG0Z6_01970</name>
</gene>
<sequence>MSSDPSPGGGTPRPATPPSLLDPCATPLSAVPPQQEREPQDPHEKTRPIPWLAALAFLLLFAVGALYVALDTQPGASIHGDRRSSADLSPAVTAGAGGAALAPAQGAALFANQCAACHQAQGQGLSGVFPPLAGSEWVLGPPQVLAAILTYGISGSLQVKGQTYQGAMPAFGHLKDEELLALATHLRSSWGNQAAPFSMADIQAARALQRKQPFAGGAELEQLPR</sequence>
<keyword evidence="6" id="KW-1133">Transmembrane helix</keyword>
<evidence type="ECO:0000259" key="7">
    <source>
        <dbReference type="PROSITE" id="PS51007"/>
    </source>
</evidence>
<evidence type="ECO:0000256" key="1">
    <source>
        <dbReference type="ARBA" id="ARBA00022617"/>
    </source>
</evidence>
<keyword evidence="6" id="KW-0812">Transmembrane</keyword>
<reference evidence="8 9" key="1">
    <citation type="submission" date="2024-08" db="EMBL/GenBank/DDBJ databases">
        <authorList>
            <person name="Lu H."/>
        </authorList>
    </citation>
    <scope>NUCLEOTIDE SEQUENCE [LARGE SCALE GENOMIC DNA]</scope>
    <source>
        <strain evidence="8 9">BYS180W</strain>
    </source>
</reference>
<keyword evidence="2 4" id="KW-0479">Metal-binding</keyword>
<keyword evidence="6" id="KW-0472">Membrane</keyword>
<feature type="transmembrane region" description="Helical" evidence="6">
    <location>
        <begin position="49"/>
        <end position="70"/>
    </location>
</feature>
<proteinExistence type="predicted"/>
<evidence type="ECO:0000313" key="8">
    <source>
        <dbReference type="EMBL" id="MFG6447004.1"/>
    </source>
</evidence>
<accession>A0ABW7FRP4</accession>
<dbReference type="EMBL" id="JBIGHZ010000001">
    <property type="protein sequence ID" value="MFG6447004.1"/>
    <property type="molecule type" value="Genomic_DNA"/>
</dbReference>
<name>A0ABW7FRP4_9BURK</name>
<dbReference type="PANTHER" id="PTHR35008:SF4">
    <property type="entry name" value="BLL4482 PROTEIN"/>
    <property type="match status" value="1"/>
</dbReference>
<keyword evidence="3 4" id="KW-0408">Iron</keyword>
<dbReference type="SUPFAM" id="SSF46626">
    <property type="entry name" value="Cytochrome c"/>
    <property type="match status" value="1"/>
</dbReference>
<organism evidence="8 9">
    <name type="scientific">Roseateles rivi</name>
    <dbReference type="NCBI Taxonomy" id="3299028"/>
    <lineage>
        <taxon>Bacteria</taxon>
        <taxon>Pseudomonadati</taxon>
        <taxon>Pseudomonadota</taxon>
        <taxon>Betaproteobacteria</taxon>
        <taxon>Burkholderiales</taxon>
        <taxon>Sphaerotilaceae</taxon>
        <taxon>Roseateles</taxon>
    </lineage>
</organism>
<keyword evidence="1 4" id="KW-0349">Heme</keyword>
<dbReference type="InterPro" id="IPR009056">
    <property type="entry name" value="Cyt_c-like_dom"/>
</dbReference>